<gene>
    <name evidence="1" type="ORF">EDF85_0661</name>
</gene>
<keyword evidence="1" id="KW-0808">Transferase</keyword>
<dbReference type="Proteomes" id="UP000269115">
    <property type="component" value="Unassembled WGS sequence"/>
</dbReference>
<dbReference type="InterPro" id="IPR036890">
    <property type="entry name" value="HATPase_C_sf"/>
</dbReference>
<protein>
    <submittedName>
        <fullName evidence="1">Histidine kinase/DNA gyrase B/HSP90-like ATPase</fullName>
    </submittedName>
</protein>
<comment type="caution">
    <text evidence="1">The sequence shown here is derived from an EMBL/GenBank/DDBJ whole genome shotgun (WGS) entry which is preliminary data.</text>
</comment>
<accession>A0A9X8EJ42</accession>
<dbReference type="Gene3D" id="3.30.565.10">
    <property type="entry name" value="Histidine kinase-like ATPase, C-terminal domain"/>
    <property type="match status" value="1"/>
</dbReference>
<dbReference type="RefSeq" id="WP_123752371.1">
    <property type="nucleotide sequence ID" value="NZ_RJUR01000011.1"/>
</dbReference>
<reference evidence="1 2" key="1">
    <citation type="submission" date="2018-11" db="EMBL/GenBank/DDBJ databases">
        <title>Genomic analyses of the natural microbiome of Caenorhabditis elegans.</title>
        <authorList>
            <person name="Samuel B."/>
        </authorList>
    </citation>
    <scope>NUCLEOTIDE SEQUENCE [LARGE SCALE GENOMIC DNA]</scope>
    <source>
        <strain evidence="1 2">BIGb0473</strain>
    </source>
</reference>
<sequence>MRIPNPPLAKNLMATARSFGSYDLAAALADLIDNSIKARAKRVDITFIPKPDDVQVRIRDDGVGMDRETLTVAMRPASANPQAEREPEDLGRFGWGLKSASLSQARILTVVSWQQSATTAARWDIDDIDDWSMDVLEGAEALHLLDGKPGTPSGTEVIWSNSDRLLDREHSVSVDESLTHTIAHAIQKLSLIFHRYLAGEGKRRLTIAINGNQLLPIDPFMTSHDATQTLDAENIVMPSGEQIRVQPYVLPHFSKLSTEDQERLGGPEGMVRNQGFYVYRNRRLIIYGTWFRLVPHGELTQLTRVRVDLPNTLDADWRITVDKSDAQLPAVLKRRLQEVVRRFNRRSIRVHRNKGVALDRLEIHSVWRRYVKNGQIHYRVNREHPMVARLLGQPDFSAVLRLLESYFPTDMFLKDAEAGVNQCSTSVEEFESLVDQCMINYLQDCDGTPEIDGFLKFIAVMEPFASQWIYTESYVRKNTARKWGMSNGL</sequence>
<dbReference type="Pfam" id="PF13589">
    <property type="entry name" value="HATPase_c_3"/>
    <property type="match status" value="1"/>
</dbReference>
<name>A0A9X8EJ42_PSEPU</name>
<dbReference type="GO" id="GO:0016301">
    <property type="term" value="F:kinase activity"/>
    <property type="evidence" value="ECO:0007669"/>
    <property type="project" value="UniProtKB-KW"/>
</dbReference>
<evidence type="ECO:0000313" key="1">
    <source>
        <dbReference type="EMBL" id="ROQ52914.1"/>
    </source>
</evidence>
<dbReference type="AlphaFoldDB" id="A0A9X8EJ42"/>
<dbReference type="SUPFAM" id="SSF55874">
    <property type="entry name" value="ATPase domain of HSP90 chaperone/DNA topoisomerase II/histidine kinase"/>
    <property type="match status" value="1"/>
</dbReference>
<dbReference type="EMBL" id="RJUR01000011">
    <property type="protein sequence ID" value="ROQ52914.1"/>
    <property type="molecule type" value="Genomic_DNA"/>
</dbReference>
<keyword evidence="1" id="KW-0418">Kinase</keyword>
<organism evidence="1 2">
    <name type="scientific">Pseudomonas putida</name>
    <name type="common">Arthrobacter siderocapsulatus</name>
    <dbReference type="NCBI Taxonomy" id="303"/>
    <lineage>
        <taxon>Bacteria</taxon>
        <taxon>Pseudomonadati</taxon>
        <taxon>Pseudomonadota</taxon>
        <taxon>Gammaproteobacteria</taxon>
        <taxon>Pseudomonadales</taxon>
        <taxon>Pseudomonadaceae</taxon>
        <taxon>Pseudomonas</taxon>
    </lineage>
</organism>
<evidence type="ECO:0000313" key="2">
    <source>
        <dbReference type="Proteomes" id="UP000269115"/>
    </source>
</evidence>
<proteinExistence type="predicted"/>